<evidence type="ECO:0000256" key="3">
    <source>
        <dbReference type="ARBA" id="ARBA00022490"/>
    </source>
</evidence>
<evidence type="ECO:0000256" key="1">
    <source>
        <dbReference type="ARBA" id="ARBA00004123"/>
    </source>
</evidence>
<comment type="subcellular location">
    <subcellularLocation>
        <location evidence="2">Cytoplasm</location>
    </subcellularLocation>
    <subcellularLocation>
        <location evidence="1">Nucleus</location>
    </subcellularLocation>
</comment>
<proteinExistence type="predicted"/>
<comment type="caution">
    <text evidence="8">The sequence shown here is derived from an EMBL/GenBank/DDBJ whole genome shotgun (WGS) entry which is preliminary data.</text>
</comment>
<evidence type="ECO:0000313" key="9">
    <source>
        <dbReference type="Proteomes" id="UP000775213"/>
    </source>
</evidence>
<dbReference type="PANTHER" id="PTHR47090:SF2">
    <property type="entry name" value="PROTEIN EDS1-RELATED"/>
    <property type="match status" value="1"/>
</dbReference>
<gene>
    <name evidence="8" type="ORF">IEQ34_016748</name>
</gene>
<dbReference type="InterPro" id="IPR002921">
    <property type="entry name" value="Fungal_lipase-type"/>
</dbReference>
<dbReference type="EMBL" id="JAGFBR010000015">
    <property type="protein sequence ID" value="KAH0454824.1"/>
    <property type="molecule type" value="Genomic_DNA"/>
</dbReference>
<evidence type="ECO:0000259" key="7">
    <source>
        <dbReference type="Pfam" id="PF18117"/>
    </source>
</evidence>
<organism evidence="8 9">
    <name type="scientific">Dendrobium chrysotoxum</name>
    <name type="common">Orchid</name>
    <dbReference type="NCBI Taxonomy" id="161865"/>
    <lineage>
        <taxon>Eukaryota</taxon>
        <taxon>Viridiplantae</taxon>
        <taxon>Streptophyta</taxon>
        <taxon>Embryophyta</taxon>
        <taxon>Tracheophyta</taxon>
        <taxon>Spermatophyta</taxon>
        <taxon>Magnoliopsida</taxon>
        <taxon>Liliopsida</taxon>
        <taxon>Asparagales</taxon>
        <taxon>Orchidaceae</taxon>
        <taxon>Epidendroideae</taxon>
        <taxon>Malaxideae</taxon>
        <taxon>Dendrobiinae</taxon>
        <taxon>Dendrobium</taxon>
    </lineage>
</organism>
<dbReference type="GO" id="GO:0006952">
    <property type="term" value="P:defense response"/>
    <property type="evidence" value="ECO:0007669"/>
    <property type="project" value="UniProtKB-KW"/>
</dbReference>
<dbReference type="InterPro" id="IPR041266">
    <property type="entry name" value="EDS1_EP"/>
</dbReference>
<feature type="domain" description="EDS1 EP" evidence="7">
    <location>
        <begin position="416"/>
        <end position="609"/>
    </location>
</feature>
<accession>A0AAV7GFZ8</accession>
<evidence type="ECO:0000256" key="5">
    <source>
        <dbReference type="ARBA" id="ARBA00023242"/>
    </source>
</evidence>
<dbReference type="InterPro" id="IPR029058">
    <property type="entry name" value="AB_hydrolase_fold"/>
</dbReference>
<dbReference type="SUPFAM" id="SSF53474">
    <property type="entry name" value="alpha/beta-Hydrolases"/>
    <property type="match status" value="1"/>
</dbReference>
<dbReference type="GO" id="GO:0006629">
    <property type="term" value="P:lipid metabolic process"/>
    <property type="evidence" value="ECO:0007669"/>
    <property type="project" value="InterPro"/>
</dbReference>
<dbReference type="Gene3D" id="3.40.50.1820">
    <property type="entry name" value="alpha/beta hydrolase"/>
    <property type="match status" value="1"/>
</dbReference>
<reference evidence="8 9" key="1">
    <citation type="journal article" date="2021" name="Hortic Res">
        <title>Chromosome-scale assembly of the Dendrobium chrysotoxum genome enhances the understanding of orchid evolution.</title>
        <authorList>
            <person name="Zhang Y."/>
            <person name="Zhang G.Q."/>
            <person name="Zhang D."/>
            <person name="Liu X.D."/>
            <person name="Xu X.Y."/>
            <person name="Sun W.H."/>
            <person name="Yu X."/>
            <person name="Zhu X."/>
            <person name="Wang Z.W."/>
            <person name="Zhao X."/>
            <person name="Zhong W.Y."/>
            <person name="Chen H."/>
            <person name="Yin W.L."/>
            <person name="Huang T."/>
            <person name="Niu S.C."/>
            <person name="Liu Z.J."/>
        </authorList>
    </citation>
    <scope>NUCLEOTIDE SEQUENCE [LARGE SCALE GENOMIC DNA]</scope>
    <source>
        <strain evidence="8">Lindl</strain>
    </source>
</reference>
<evidence type="ECO:0000313" key="8">
    <source>
        <dbReference type="EMBL" id="KAH0454824.1"/>
    </source>
</evidence>
<protein>
    <submittedName>
        <fullName evidence="8">Uncharacterized protein</fullName>
    </submittedName>
</protein>
<feature type="domain" description="Fungal lipase-type" evidence="6">
    <location>
        <begin position="74"/>
        <end position="199"/>
    </location>
</feature>
<dbReference type="Pfam" id="PF01764">
    <property type="entry name" value="Lipase_3"/>
    <property type="match status" value="1"/>
</dbReference>
<evidence type="ECO:0000256" key="4">
    <source>
        <dbReference type="ARBA" id="ARBA00022821"/>
    </source>
</evidence>
<sequence>MKQDWNPLEGIMVERCCVLSMRAHSSSPASSFLIRSFTDPSPCSVFAFPASWSADDWIDDDPFPGSSFGESAVDNSLFPSLRSLGNDVPALVNLAFLRSFQRILAEGRFQAEVHRVVAEKKQIVFTGHSFGGAMSVLATIWLLEQCVKFDNNSQVIPFCLTYGSPLVGDGVFGHSLHREGWSRCFFHFVMPLDIIPRILLTPLASCKEELQAILHLACPKYLYFSLDVIGNSQLVAFFYSTILRNALLLSCHRACLAMGCANPFFGSLSAFVKLSPYRPFGTYCFFTRKGRLVNFRNSDAILHLLFYCLQLNPEQELAEVAYGSLKEHLQYDTKVKEYLEVKYFVDVDYLERIPLSINDSRSNDRQVFGVNFEDLELNVEARLRLRAAGELEKQKQKNQENFDANYCKIQEALRCLNDYRVTCEIRGLGYYDTFKLQQDPEDFNANVKRLELAGLWDEILEMLRRYDLPDSFESRAEWVRLGTTYRQIVEPLDIANYYRHSKNEDTGPYIANGRPKRYRCVQRWFEQSRRMAAGSSSESCFWAMVEDLCTDANNNRPYEDVRDKVLELERKVLRWMTNDKLGRDVFFHNSTFAIWWKALPEHHKSESCIASLMSKDEKPSK</sequence>
<evidence type="ECO:0000259" key="6">
    <source>
        <dbReference type="Pfam" id="PF01764"/>
    </source>
</evidence>
<dbReference type="Proteomes" id="UP000775213">
    <property type="component" value="Unassembled WGS sequence"/>
</dbReference>
<keyword evidence="3" id="KW-0963">Cytoplasm</keyword>
<dbReference type="PANTHER" id="PTHR47090">
    <property type="entry name" value="PROTEIN EDS1-RELATED"/>
    <property type="match status" value="1"/>
</dbReference>
<keyword evidence="9" id="KW-1185">Reference proteome</keyword>
<dbReference type="InterPro" id="IPR044214">
    <property type="entry name" value="EDS1-like"/>
</dbReference>
<dbReference type="GO" id="GO:0005634">
    <property type="term" value="C:nucleus"/>
    <property type="evidence" value="ECO:0007669"/>
    <property type="project" value="UniProtKB-SubCell"/>
</dbReference>
<dbReference type="AlphaFoldDB" id="A0AAV7GFZ8"/>
<evidence type="ECO:0000256" key="2">
    <source>
        <dbReference type="ARBA" id="ARBA00004496"/>
    </source>
</evidence>
<keyword evidence="4" id="KW-0611">Plant defense</keyword>
<dbReference type="GO" id="GO:0005737">
    <property type="term" value="C:cytoplasm"/>
    <property type="evidence" value="ECO:0007669"/>
    <property type="project" value="UniProtKB-SubCell"/>
</dbReference>
<dbReference type="Pfam" id="PF18117">
    <property type="entry name" value="EDS1_EP"/>
    <property type="match status" value="1"/>
</dbReference>
<name>A0AAV7GFZ8_DENCH</name>
<keyword evidence="5" id="KW-0539">Nucleus</keyword>